<evidence type="ECO:0000256" key="8">
    <source>
        <dbReference type="ARBA" id="ARBA00023136"/>
    </source>
</evidence>
<evidence type="ECO:0000256" key="3">
    <source>
        <dbReference type="ARBA" id="ARBA00022448"/>
    </source>
</evidence>
<dbReference type="PANTHER" id="PTHR37247">
    <property type="entry name" value="TRANSMEMBRANE PROTEIN"/>
    <property type="match status" value="1"/>
</dbReference>
<dbReference type="GO" id="GO:0006605">
    <property type="term" value="P:protein targeting"/>
    <property type="evidence" value="ECO:0007669"/>
    <property type="project" value="InterPro"/>
</dbReference>
<proteinExistence type="inferred from homology"/>
<evidence type="ECO:0000256" key="7">
    <source>
        <dbReference type="ARBA" id="ARBA00023010"/>
    </source>
</evidence>
<dbReference type="GO" id="GO:0006886">
    <property type="term" value="P:intracellular protein transport"/>
    <property type="evidence" value="ECO:0007669"/>
    <property type="project" value="InterPro"/>
</dbReference>
<dbReference type="KEGG" id="aprc:113868031"/>
<evidence type="ECO:0000256" key="4">
    <source>
        <dbReference type="ARBA" id="ARBA00022692"/>
    </source>
</evidence>
<dbReference type="Proteomes" id="UP000694853">
    <property type="component" value="Unplaced"/>
</dbReference>
<gene>
    <name evidence="11" type="primary">LOC113868031</name>
</gene>
<dbReference type="PANTHER" id="PTHR37247:SF1">
    <property type="entry name" value="TRANSMEMBRANE PROTEIN"/>
    <property type="match status" value="1"/>
</dbReference>
<dbReference type="InterPro" id="IPR038379">
    <property type="entry name" value="SecE_sf"/>
</dbReference>
<keyword evidence="5" id="KW-0653">Protein transport</keyword>
<dbReference type="OrthoDB" id="1913236at2759"/>
<keyword evidence="10" id="KW-1185">Reference proteome</keyword>
<reference evidence="10" key="1">
    <citation type="journal article" date="2019" name="Toxins">
        <title>Detection of Abrin-Like and Prepropulchellin-Like Toxin Genes and Transcripts Using Whole Genome Sequencing and Full-Length Transcript Sequencing of Abrus precatorius.</title>
        <authorList>
            <person name="Hovde B.T."/>
            <person name="Daligault H.E."/>
            <person name="Hanschen E.R."/>
            <person name="Kunde Y.A."/>
            <person name="Johnson M.B."/>
            <person name="Starkenburg S.R."/>
            <person name="Johnson S.L."/>
        </authorList>
    </citation>
    <scope>NUCLEOTIDE SEQUENCE [LARGE SCALE GENOMIC DNA]</scope>
</reference>
<feature type="transmembrane region" description="Helical" evidence="9">
    <location>
        <begin position="125"/>
        <end position="150"/>
    </location>
</feature>
<name>A0A8B8LWW2_ABRPR</name>
<keyword evidence="3" id="KW-0813">Transport</keyword>
<dbReference type="GeneID" id="113868031"/>
<dbReference type="GO" id="GO:0016020">
    <property type="term" value="C:membrane"/>
    <property type="evidence" value="ECO:0007669"/>
    <property type="project" value="UniProtKB-SubCell"/>
</dbReference>
<accession>A0A8B8LWW2</accession>
<evidence type="ECO:0000313" key="10">
    <source>
        <dbReference type="Proteomes" id="UP000694853"/>
    </source>
</evidence>
<dbReference type="Pfam" id="PF00584">
    <property type="entry name" value="SecE"/>
    <property type="match status" value="1"/>
</dbReference>
<evidence type="ECO:0000313" key="11">
    <source>
        <dbReference type="RefSeq" id="XP_027359384.1"/>
    </source>
</evidence>
<keyword evidence="8 9" id="KW-0472">Membrane</keyword>
<reference evidence="11" key="2">
    <citation type="submission" date="2025-08" db="UniProtKB">
        <authorList>
            <consortium name="RefSeq"/>
        </authorList>
    </citation>
    <scope>IDENTIFICATION</scope>
    <source>
        <tissue evidence="11">Young leaves</tissue>
    </source>
</reference>
<organism evidence="10 11">
    <name type="scientific">Abrus precatorius</name>
    <name type="common">Indian licorice</name>
    <name type="synonym">Glycine abrus</name>
    <dbReference type="NCBI Taxonomy" id="3816"/>
    <lineage>
        <taxon>Eukaryota</taxon>
        <taxon>Viridiplantae</taxon>
        <taxon>Streptophyta</taxon>
        <taxon>Embryophyta</taxon>
        <taxon>Tracheophyta</taxon>
        <taxon>Spermatophyta</taxon>
        <taxon>Magnoliopsida</taxon>
        <taxon>eudicotyledons</taxon>
        <taxon>Gunneridae</taxon>
        <taxon>Pentapetalae</taxon>
        <taxon>rosids</taxon>
        <taxon>fabids</taxon>
        <taxon>Fabales</taxon>
        <taxon>Fabaceae</taxon>
        <taxon>Papilionoideae</taxon>
        <taxon>50 kb inversion clade</taxon>
        <taxon>NPAAA clade</taxon>
        <taxon>indigoferoid/millettioid clade</taxon>
        <taxon>Abreae</taxon>
        <taxon>Abrus</taxon>
    </lineage>
</organism>
<comment type="similarity">
    <text evidence="2">Belongs to the SecE/SEC61-gamma family.</text>
</comment>
<protein>
    <submittedName>
        <fullName evidence="11">Uncharacterized protein LOC113868031</fullName>
    </submittedName>
</protein>
<comment type="subcellular location">
    <subcellularLocation>
        <location evidence="1">Membrane</location>
    </subcellularLocation>
</comment>
<evidence type="ECO:0000256" key="9">
    <source>
        <dbReference type="SAM" id="Phobius"/>
    </source>
</evidence>
<sequence length="158" mass="17923">MVILSVLPANYSGFLHLGTPLQPSKFPARVEYHKNVSLTPQKIFAMKIKQKYANHVCAKFVTSAARNDHHHLRYDDDDLSQEPFLLTLIKDAIWGLISLFKFLFEQPSQLKYIEWPSFSSTLRTAIMTLVLVGLLIVALSSVDSALYYLLALALRKCP</sequence>
<evidence type="ECO:0000256" key="1">
    <source>
        <dbReference type="ARBA" id="ARBA00004370"/>
    </source>
</evidence>
<evidence type="ECO:0000256" key="2">
    <source>
        <dbReference type="ARBA" id="ARBA00008274"/>
    </source>
</evidence>
<keyword evidence="6 9" id="KW-1133">Transmembrane helix</keyword>
<dbReference type="AlphaFoldDB" id="A0A8B8LWW2"/>
<dbReference type="Gene3D" id="1.20.5.1030">
    <property type="entry name" value="Preprotein translocase secy subunit"/>
    <property type="match status" value="1"/>
</dbReference>
<evidence type="ECO:0000256" key="6">
    <source>
        <dbReference type="ARBA" id="ARBA00022989"/>
    </source>
</evidence>
<dbReference type="RefSeq" id="XP_027359384.1">
    <property type="nucleotide sequence ID" value="XM_027503583.1"/>
</dbReference>
<evidence type="ECO:0000256" key="5">
    <source>
        <dbReference type="ARBA" id="ARBA00022927"/>
    </source>
</evidence>
<dbReference type="InterPro" id="IPR001901">
    <property type="entry name" value="Translocase_SecE/Sec61-g"/>
</dbReference>
<keyword evidence="7" id="KW-0811">Translocation</keyword>
<keyword evidence="4 9" id="KW-0812">Transmembrane</keyword>